<name>A0A316FC08_9GAMM</name>
<evidence type="ECO:0000313" key="1">
    <source>
        <dbReference type="EMBL" id="PWK45387.1"/>
    </source>
</evidence>
<dbReference type="PROSITE" id="PS51257">
    <property type="entry name" value="PROKAR_LIPOPROTEIN"/>
    <property type="match status" value="1"/>
</dbReference>
<dbReference type="EMBL" id="QGGU01000014">
    <property type="protein sequence ID" value="PWK45387.1"/>
    <property type="molecule type" value="Genomic_DNA"/>
</dbReference>
<proteinExistence type="predicted"/>
<evidence type="ECO:0000313" key="2">
    <source>
        <dbReference type="Proteomes" id="UP000245790"/>
    </source>
</evidence>
<dbReference type="RefSeq" id="WP_109764929.1">
    <property type="nucleotide sequence ID" value="NZ_QGGU01000014.1"/>
</dbReference>
<comment type="caution">
    <text evidence="1">The sequence shown here is derived from an EMBL/GenBank/DDBJ whole genome shotgun (WGS) entry which is preliminary data.</text>
</comment>
<gene>
    <name evidence="1" type="ORF">C8D97_11460</name>
</gene>
<dbReference type="Pfam" id="PF17963">
    <property type="entry name" value="Big_9"/>
    <property type="match status" value="1"/>
</dbReference>
<dbReference type="Proteomes" id="UP000245790">
    <property type="component" value="Unassembled WGS sequence"/>
</dbReference>
<evidence type="ECO:0008006" key="3">
    <source>
        <dbReference type="Google" id="ProtNLM"/>
    </source>
</evidence>
<protein>
    <recommendedName>
        <fullName evidence="3">VCBS repeat-containing protein</fullName>
    </recommendedName>
</protein>
<keyword evidence="2" id="KW-1185">Reference proteome</keyword>
<organism evidence="1 2">
    <name type="scientific">Pleionea mediterranea</name>
    <dbReference type="NCBI Taxonomy" id="523701"/>
    <lineage>
        <taxon>Bacteria</taxon>
        <taxon>Pseudomonadati</taxon>
        <taxon>Pseudomonadota</taxon>
        <taxon>Gammaproteobacteria</taxon>
        <taxon>Oceanospirillales</taxon>
        <taxon>Pleioneaceae</taxon>
        <taxon>Pleionea</taxon>
    </lineage>
</organism>
<dbReference type="OrthoDB" id="5769598at2"/>
<accession>A0A316FC08</accession>
<dbReference type="AlphaFoldDB" id="A0A316FC08"/>
<reference evidence="1 2" key="1">
    <citation type="submission" date="2018-05" db="EMBL/GenBank/DDBJ databases">
        <title>Genomic Encyclopedia of Type Strains, Phase IV (KMG-IV): sequencing the most valuable type-strain genomes for metagenomic binning, comparative biology and taxonomic classification.</title>
        <authorList>
            <person name="Goeker M."/>
        </authorList>
    </citation>
    <scope>NUCLEOTIDE SEQUENCE [LARGE SCALE GENOMIC DNA]</scope>
    <source>
        <strain evidence="1 2">DSM 25350</strain>
    </source>
</reference>
<dbReference type="Gene3D" id="2.60.40.2810">
    <property type="match status" value="1"/>
</dbReference>
<sequence length="169" mass="17988">MNTLLKLTSATVLLSLTGCGVFDSDNDEPQPNTIPVAYNQSVSTVTDTALEGLLDGFDANGDPLSFALDSEPANGSVTVASDGNFTYTPAAEFTGDDQFTFVINDGEVNSTPATVSITVDIKQETFSVYSRNVYQKQASDMPTGVNGRTFIDDVNNTDEYQDLVDSGSQ</sequence>